<protein>
    <submittedName>
        <fullName evidence="2">Uncharacterized protein</fullName>
    </submittedName>
</protein>
<dbReference type="Proteomes" id="UP001333110">
    <property type="component" value="Unassembled WGS sequence"/>
</dbReference>
<keyword evidence="1" id="KW-0732">Signal</keyword>
<evidence type="ECO:0000313" key="3">
    <source>
        <dbReference type="Proteomes" id="UP001333110"/>
    </source>
</evidence>
<comment type="caution">
    <text evidence="2">The sequence shown here is derived from an EMBL/GenBank/DDBJ whole genome shotgun (WGS) entry which is preliminary data.</text>
</comment>
<feature type="signal peptide" evidence="1">
    <location>
        <begin position="1"/>
        <end position="16"/>
    </location>
</feature>
<reference evidence="2 3" key="1">
    <citation type="journal article" date="2023" name="J. Hered.">
        <title>Chromosome-level genome of the wood stork (Mycteria americana) provides insight into avian chromosome evolution.</title>
        <authorList>
            <person name="Flamio R. Jr."/>
            <person name="Ramstad K.M."/>
        </authorList>
    </citation>
    <scope>NUCLEOTIDE SEQUENCE [LARGE SCALE GENOMIC DNA]</scope>
    <source>
        <strain evidence="2">JAX WOST 10</strain>
    </source>
</reference>
<gene>
    <name evidence="2" type="ORF">QYF61_018239</name>
</gene>
<sequence length="233" mass="26429">MITSLVLLAMLFLIQARMPLAFLATWAHCWLILSRLLTNTPSTEPWGTLLVTGCQLDLTPFTTTLWAQPSSQFFTQRRLAQILLTVPVWQPLRNGLTKLLQSMLISAICSWLPSKWMLKHEITIRAKFRRYEGKTPTEVTKLPQKSVAILHGKGHQDLSHCNEGPDLSGTMPARPSTYPDMGAQWEFQMLHVEDGKRGQQLAKMQEAQHMDTRQDPNIAESLLGRWLRSVSLG</sequence>
<feature type="chain" id="PRO_5042825772" evidence="1">
    <location>
        <begin position="17"/>
        <end position="233"/>
    </location>
</feature>
<dbReference type="EMBL" id="JAUNZN010000005">
    <property type="protein sequence ID" value="KAK4821334.1"/>
    <property type="molecule type" value="Genomic_DNA"/>
</dbReference>
<dbReference type="AlphaFoldDB" id="A0AAN7NB10"/>
<proteinExistence type="predicted"/>
<name>A0AAN7NB10_MYCAM</name>
<organism evidence="2 3">
    <name type="scientific">Mycteria americana</name>
    <name type="common">Wood stork</name>
    <dbReference type="NCBI Taxonomy" id="33587"/>
    <lineage>
        <taxon>Eukaryota</taxon>
        <taxon>Metazoa</taxon>
        <taxon>Chordata</taxon>
        <taxon>Craniata</taxon>
        <taxon>Vertebrata</taxon>
        <taxon>Euteleostomi</taxon>
        <taxon>Archelosauria</taxon>
        <taxon>Archosauria</taxon>
        <taxon>Dinosauria</taxon>
        <taxon>Saurischia</taxon>
        <taxon>Theropoda</taxon>
        <taxon>Coelurosauria</taxon>
        <taxon>Aves</taxon>
        <taxon>Neognathae</taxon>
        <taxon>Neoaves</taxon>
        <taxon>Aequornithes</taxon>
        <taxon>Ciconiiformes</taxon>
        <taxon>Ciconiidae</taxon>
        <taxon>Mycteria</taxon>
    </lineage>
</organism>
<keyword evidence="3" id="KW-1185">Reference proteome</keyword>
<evidence type="ECO:0000256" key="1">
    <source>
        <dbReference type="SAM" id="SignalP"/>
    </source>
</evidence>
<evidence type="ECO:0000313" key="2">
    <source>
        <dbReference type="EMBL" id="KAK4821334.1"/>
    </source>
</evidence>
<accession>A0AAN7NB10</accession>